<dbReference type="EMBL" id="JAGKQM010000005">
    <property type="protein sequence ID" value="KAH0925914.1"/>
    <property type="molecule type" value="Genomic_DNA"/>
</dbReference>
<organism evidence="2 3">
    <name type="scientific">Brassica napus</name>
    <name type="common">Rape</name>
    <dbReference type="NCBI Taxonomy" id="3708"/>
    <lineage>
        <taxon>Eukaryota</taxon>
        <taxon>Viridiplantae</taxon>
        <taxon>Streptophyta</taxon>
        <taxon>Embryophyta</taxon>
        <taxon>Tracheophyta</taxon>
        <taxon>Spermatophyta</taxon>
        <taxon>Magnoliopsida</taxon>
        <taxon>eudicotyledons</taxon>
        <taxon>Gunneridae</taxon>
        <taxon>Pentapetalae</taxon>
        <taxon>rosids</taxon>
        <taxon>malvids</taxon>
        <taxon>Brassicales</taxon>
        <taxon>Brassicaceae</taxon>
        <taxon>Brassiceae</taxon>
        <taxon>Brassica</taxon>
    </lineage>
</organism>
<evidence type="ECO:0000313" key="2">
    <source>
        <dbReference type="EMBL" id="KAH0925914.1"/>
    </source>
</evidence>
<gene>
    <name evidence="2" type="ORF">HID58_018170</name>
</gene>
<proteinExistence type="predicted"/>
<name>A0ABQ8D962_BRANA</name>
<evidence type="ECO:0000313" key="3">
    <source>
        <dbReference type="Proteomes" id="UP000824890"/>
    </source>
</evidence>
<feature type="region of interest" description="Disordered" evidence="1">
    <location>
        <begin position="1"/>
        <end position="24"/>
    </location>
</feature>
<reference evidence="2 3" key="1">
    <citation type="submission" date="2021-05" db="EMBL/GenBank/DDBJ databases">
        <title>Genome Assembly of Synthetic Allotetraploid Brassica napus Reveals Homoeologous Exchanges between Subgenomes.</title>
        <authorList>
            <person name="Davis J.T."/>
        </authorList>
    </citation>
    <scope>NUCLEOTIDE SEQUENCE [LARGE SCALE GENOMIC DNA]</scope>
    <source>
        <strain evidence="3">cv. Da-Ae</strain>
        <tissue evidence="2">Seedling</tissue>
    </source>
</reference>
<comment type="caution">
    <text evidence="2">The sequence shown here is derived from an EMBL/GenBank/DDBJ whole genome shotgun (WGS) entry which is preliminary data.</text>
</comment>
<keyword evidence="3" id="KW-1185">Reference proteome</keyword>
<protein>
    <submittedName>
        <fullName evidence="2">Uncharacterized protein</fullName>
    </submittedName>
</protein>
<accession>A0ABQ8D962</accession>
<dbReference type="Proteomes" id="UP000824890">
    <property type="component" value="Unassembled WGS sequence"/>
</dbReference>
<evidence type="ECO:0000256" key="1">
    <source>
        <dbReference type="SAM" id="MobiDB-lite"/>
    </source>
</evidence>
<sequence length="179" mass="20091">MPRRAGWAQPSYPPSSPPSSVAPALIYQPPTMMTKTTTNPTAVPLLSPPLLTQTTLFSYSANPFHGNSPLAVRGQGLLPLLQTLIDESLINHRTLYVPSEMLSFMEGSEVEISYRNKGFENVWCKAIIEANPKSRLHQRERCFRLLKDDRFHRSMYKLASLSSKYEVLVVKLLNLTASS</sequence>